<dbReference type="KEGG" id="hir:HETIRDRAFT_308654"/>
<reference evidence="1 2" key="1">
    <citation type="journal article" date="2012" name="New Phytol.">
        <title>Insight into trade-off between wood decay and parasitism from the genome of a fungal forest pathogen.</title>
        <authorList>
            <person name="Olson A."/>
            <person name="Aerts A."/>
            <person name="Asiegbu F."/>
            <person name="Belbahri L."/>
            <person name="Bouzid O."/>
            <person name="Broberg A."/>
            <person name="Canback B."/>
            <person name="Coutinho P.M."/>
            <person name="Cullen D."/>
            <person name="Dalman K."/>
            <person name="Deflorio G."/>
            <person name="van Diepen L.T."/>
            <person name="Dunand C."/>
            <person name="Duplessis S."/>
            <person name="Durling M."/>
            <person name="Gonthier P."/>
            <person name="Grimwood J."/>
            <person name="Fossdal C.G."/>
            <person name="Hansson D."/>
            <person name="Henrissat B."/>
            <person name="Hietala A."/>
            <person name="Himmelstrand K."/>
            <person name="Hoffmeister D."/>
            <person name="Hogberg N."/>
            <person name="James T.Y."/>
            <person name="Karlsson M."/>
            <person name="Kohler A."/>
            <person name="Kues U."/>
            <person name="Lee Y.H."/>
            <person name="Lin Y.C."/>
            <person name="Lind M."/>
            <person name="Lindquist E."/>
            <person name="Lombard V."/>
            <person name="Lucas S."/>
            <person name="Lunden K."/>
            <person name="Morin E."/>
            <person name="Murat C."/>
            <person name="Park J."/>
            <person name="Raffaello T."/>
            <person name="Rouze P."/>
            <person name="Salamov A."/>
            <person name="Schmutz J."/>
            <person name="Solheim H."/>
            <person name="Stahlberg J."/>
            <person name="Velez H."/>
            <person name="de Vries R.P."/>
            <person name="Wiebenga A."/>
            <person name="Woodward S."/>
            <person name="Yakovlev I."/>
            <person name="Garbelotto M."/>
            <person name="Martin F."/>
            <person name="Grigoriev I.V."/>
            <person name="Stenlid J."/>
        </authorList>
    </citation>
    <scope>NUCLEOTIDE SEQUENCE [LARGE SCALE GENOMIC DNA]</scope>
    <source>
        <strain evidence="1 2">TC 32-1</strain>
    </source>
</reference>
<gene>
    <name evidence="1" type="ORF">HETIRDRAFT_308654</name>
</gene>
<evidence type="ECO:0000313" key="1">
    <source>
        <dbReference type="EMBL" id="ETW85902.1"/>
    </source>
</evidence>
<dbReference type="EMBL" id="KI925455">
    <property type="protein sequence ID" value="ETW85902.1"/>
    <property type="molecule type" value="Genomic_DNA"/>
</dbReference>
<sequence>MRPSSLAGPLAQSVERCTYEVNLLACKCPEFDSRKVHFLFLTIASSCSTAIVTQTFCLQLFGTQDFKKGRWHLLQSQ</sequence>
<name>W4KJ79_HETIT</name>
<dbReference type="HOGENOM" id="CLU_2638350_0_0_1"/>
<accession>W4KJ79</accession>
<dbReference type="InParanoid" id="W4KJ79"/>
<dbReference type="AlphaFoldDB" id="W4KJ79"/>
<protein>
    <submittedName>
        <fullName evidence="1">Uncharacterized protein</fullName>
    </submittedName>
</protein>
<dbReference type="RefSeq" id="XP_009542708.1">
    <property type="nucleotide sequence ID" value="XM_009544413.1"/>
</dbReference>
<dbReference type="GeneID" id="20669604"/>
<dbReference type="Proteomes" id="UP000030671">
    <property type="component" value="Unassembled WGS sequence"/>
</dbReference>
<evidence type="ECO:0000313" key="2">
    <source>
        <dbReference type="Proteomes" id="UP000030671"/>
    </source>
</evidence>
<organism evidence="1 2">
    <name type="scientific">Heterobasidion irregulare (strain TC 32-1)</name>
    <dbReference type="NCBI Taxonomy" id="747525"/>
    <lineage>
        <taxon>Eukaryota</taxon>
        <taxon>Fungi</taxon>
        <taxon>Dikarya</taxon>
        <taxon>Basidiomycota</taxon>
        <taxon>Agaricomycotina</taxon>
        <taxon>Agaricomycetes</taxon>
        <taxon>Russulales</taxon>
        <taxon>Bondarzewiaceae</taxon>
        <taxon>Heterobasidion</taxon>
        <taxon>Heterobasidion annosum species complex</taxon>
    </lineage>
</organism>
<proteinExistence type="predicted"/>
<keyword evidence="2" id="KW-1185">Reference proteome</keyword>